<feature type="binding site" evidence="11 12">
    <location>
        <begin position="52"/>
        <end position="55"/>
    </location>
    <ligand>
        <name>FAD</name>
        <dbReference type="ChEBI" id="CHEBI:57692"/>
    </ligand>
</feature>
<keyword evidence="9 11" id="KW-0408">Iron</keyword>
<comment type="caution">
    <text evidence="15">The sequence shown here is derived from an EMBL/GenBank/DDBJ whole genome shotgun (WGS) entry which is preliminary data.</text>
</comment>
<dbReference type="InterPro" id="IPR019480">
    <property type="entry name" value="Dihydroorotate_DH_Fe-S-bd"/>
</dbReference>
<evidence type="ECO:0000256" key="1">
    <source>
        <dbReference type="ARBA" id="ARBA00006422"/>
    </source>
</evidence>
<evidence type="ECO:0000256" key="3">
    <source>
        <dbReference type="ARBA" id="ARBA00022630"/>
    </source>
</evidence>
<name>A0A162LF27_9CLOT</name>
<dbReference type="PATRIC" id="fig|1705578.3.peg.1155"/>
<feature type="binding site" evidence="11 12">
    <location>
        <begin position="67"/>
        <end position="69"/>
    </location>
    <ligand>
        <name>FAD</name>
        <dbReference type="ChEBI" id="CHEBI:57692"/>
    </ligand>
</feature>
<feature type="binding site" evidence="11 13">
    <location>
        <position position="222"/>
    </location>
    <ligand>
        <name>[2Fe-2S] cluster</name>
        <dbReference type="ChEBI" id="CHEBI:190135"/>
    </ligand>
</feature>
<evidence type="ECO:0000313" key="18">
    <source>
        <dbReference type="Proteomes" id="UP000093694"/>
    </source>
</evidence>
<evidence type="ECO:0000313" key="17">
    <source>
        <dbReference type="Proteomes" id="UP000077384"/>
    </source>
</evidence>
<comment type="function">
    <text evidence="11">Responsible for channeling the electrons from the oxidation of dihydroorotate from the FMN redox center in the PyrD type B subunit to the ultimate electron acceptor NAD(+).</text>
</comment>
<feature type="binding site" evidence="11 13">
    <location>
        <position position="225"/>
    </location>
    <ligand>
        <name>[2Fe-2S] cluster</name>
        <dbReference type="ChEBI" id="CHEBI:190135"/>
    </ligand>
</feature>
<dbReference type="EMBL" id="LROR01000041">
    <property type="protein sequence ID" value="OBR94602.1"/>
    <property type="molecule type" value="Genomic_DNA"/>
</dbReference>
<sequence length="250" mass="27908">MKNELSYTTEKVYKNEKTAEGIYKLEIQGKFKGKPGQFYMLRCWKLEPLLSRPISIHYLDTNKIVFLYQVVGEGTEKLSKLKTGDEIKLLGPLGNGFDIENLKTKTAIIAGGIGIAPMFYLAQSIRKQHENCKLDLYAGFRDSVYSIDKFKPFVDGIYISTETGSQGTKGYVTDEFRPELYDTVLCCGPEVMMKKVISMCSKKQVTVYVSMENRMACGVGACLVCTCSTIKGNKRACKDGPVFLGSDIVL</sequence>
<dbReference type="Proteomes" id="UP000093694">
    <property type="component" value="Unassembled WGS sequence"/>
</dbReference>
<dbReference type="Proteomes" id="UP000077384">
    <property type="component" value="Unassembled WGS sequence"/>
</dbReference>
<proteinExistence type="inferred from homology"/>
<reference evidence="16 18" key="2">
    <citation type="journal article" date="2016" name="Front. Microbiol.">
        <title>Industrial Acetogenic Biocatalysts: A Comparative Metabolic and Genomic Analysis.</title>
        <authorList>
            <person name="Bengelsdorf F."/>
            <person name="Poehlein A."/>
            <person name="Sonja S."/>
            <person name="Erz C."/>
            <person name="Hummel T."/>
            <person name="Hoffmeister S."/>
            <person name="Daniel R."/>
            <person name="Durre P."/>
        </authorList>
    </citation>
    <scope>NUCLEOTIDE SEQUENCE [LARGE SCALE GENOMIC DNA]</scope>
    <source>
        <strain evidence="16 18">PTA-10522</strain>
    </source>
</reference>
<comment type="pathway">
    <text evidence="11">Pyrimidine metabolism; UMP biosynthesis via de novo pathway; orotate from (S)-dihydroorotate (NAD(+) route): step 1/1.</text>
</comment>
<evidence type="ECO:0000256" key="2">
    <source>
        <dbReference type="ARBA" id="ARBA00022448"/>
    </source>
</evidence>
<evidence type="ECO:0000256" key="10">
    <source>
        <dbReference type="ARBA" id="ARBA00023014"/>
    </source>
</evidence>
<dbReference type="RefSeq" id="WP_063601443.1">
    <property type="nucleotide sequence ID" value="NZ_LITQ01000018.1"/>
</dbReference>
<dbReference type="PRINTS" id="PR00409">
    <property type="entry name" value="PHDIOXRDTASE"/>
</dbReference>
<evidence type="ECO:0000256" key="13">
    <source>
        <dbReference type="PIRSR" id="PIRSR006816-2"/>
    </source>
</evidence>
<comment type="similarity">
    <text evidence="1 11">Belongs to the PyrK family.</text>
</comment>
<keyword evidence="2 11" id="KW-0813">Transport</keyword>
<dbReference type="Gene3D" id="2.40.30.10">
    <property type="entry name" value="Translation factors"/>
    <property type="match status" value="1"/>
</dbReference>
<evidence type="ECO:0000256" key="11">
    <source>
        <dbReference type="HAMAP-Rule" id="MF_01211"/>
    </source>
</evidence>
<reference evidence="15 17" key="1">
    <citation type="journal article" date="2015" name="Biotechnol. Bioeng.">
        <title>Genome sequence and phenotypic characterization of Caulobacter segnis.</title>
        <authorList>
            <person name="Patel S."/>
            <person name="Fletcher B."/>
            <person name="Scott D.C."/>
            <person name="Ely B."/>
        </authorList>
    </citation>
    <scope>NUCLEOTIDE SEQUENCE [LARGE SCALE GENOMIC DNA]</scope>
    <source>
        <strain evidence="15 17">PS02</strain>
    </source>
</reference>
<dbReference type="InterPro" id="IPR037117">
    <property type="entry name" value="Dihydroorotate_DH_ele_sf"/>
</dbReference>
<feature type="domain" description="FAD-binding FR-type" evidence="14">
    <location>
        <begin position="5"/>
        <end position="99"/>
    </location>
</feature>
<dbReference type="Gene3D" id="2.10.240.10">
    <property type="entry name" value="Dihydroorotate dehydrogenase, electron transfer subunit"/>
    <property type="match status" value="1"/>
</dbReference>
<dbReference type="GO" id="GO:0051537">
    <property type="term" value="F:2 iron, 2 sulfur cluster binding"/>
    <property type="evidence" value="ECO:0007669"/>
    <property type="project" value="UniProtKB-KW"/>
</dbReference>
<keyword evidence="5 11" id="KW-0479">Metal-binding</keyword>
<dbReference type="InterPro" id="IPR050353">
    <property type="entry name" value="PyrK_electron_transfer"/>
</dbReference>
<evidence type="ECO:0000259" key="14">
    <source>
        <dbReference type="PROSITE" id="PS51384"/>
    </source>
</evidence>
<keyword evidence="8 11" id="KW-0249">Electron transport</keyword>
<dbReference type="EMBL" id="LITQ01000018">
    <property type="protein sequence ID" value="OAA92676.1"/>
    <property type="molecule type" value="Genomic_DNA"/>
</dbReference>
<feature type="binding site" evidence="11 12">
    <location>
        <begin position="74"/>
        <end position="75"/>
    </location>
    <ligand>
        <name>FAD</name>
        <dbReference type="ChEBI" id="CHEBI:57692"/>
    </ligand>
</feature>
<dbReference type="InterPro" id="IPR039261">
    <property type="entry name" value="FNR_nucleotide-bd"/>
</dbReference>
<dbReference type="InterPro" id="IPR017927">
    <property type="entry name" value="FAD-bd_FR_type"/>
</dbReference>
<dbReference type="GO" id="GO:0046872">
    <property type="term" value="F:metal ion binding"/>
    <property type="evidence" value="ECO:0007669"/>
    <property type="project" value="UniProtKB-KW"/>
</dbReference>
<keyword evidence="6 11" id="KW-0274">FAD</keyword>
<evidence type="ECO:0000256" key="8">
    <source>
        <dbReference type="ARBA" id="ARBA00022982"/>
    </source>
</evidence>
<organism evidence="15 17">
    <name type="scientific">Clostridium coskatii</name>
    <dbReference type="NCBI Taxonomy" id="1705578"/>
    <lineage>
        <taxon>Bacteria</taxon>
        <taxon>Bacillati</taxon>
        <taxon>Bacillota</taxon>
        <taxon>Clostridia</taxon>
        <taxon>Eubacteriales</taxon>
        <taxon>Clostridiaceae</taxon>
        <taxon>Clostridium</taxon>
    </lineage>
</organism>
<comment type="cofactor">
    <cofactor evidence="11 12">
        <name>FAD</name>
        <dbReference type="ChEBI" id="CHEBI:57692"/>
    </cofactor>
    <text evidence="11 12">Binds 1 FAD per subunit.</text>
</comment>
<comment type="cofactor">
    <cofactor evidence="11">
        <name>[2Fe-2S] cluster</name>
        <dbReference type="ChEBI" id="CHEBI:190135"/>
    </cofactor>
    <text evidence="11">Binds 1 [2Fe-2S] cluster per subunit.</text>
</comment>
<evidence type="ECO:0000256" key="6">
    <source>
        <dbReference type="ARBA" id="ARBA00022827"/>
    </source>
</evidence>
<dbReference type="GO" id="GO:0016491">
    <property type="term" value="F:oxidoreductase activity"/>
    <property type="evidence" value="ECO:0007669"/>
    <property type="project" value="InterPro"/>
</dbReference>
<feature type="binding site" evidence="11 13">
    <location>
        <position position="237"/>
    </location>
    <ligand>
        <name>[2Fe-2S] cluster</name>
        <dbReference type="ChEBI" id="CHEBI:190135"/>
    </ligand>
</feature>
<dbReference type="GO" id="GO:0044205">
    <property type="term" value="P:'de novo' UMP biosynthetic process"/>
    <property type="evidence" value="ECO:0007669"/>
    <property type="project" value="UniProtKB-UniRule"/>
</dbReference>
<dbReference type="CDD" id="cd06218">
    <property type="entry name" value="DHOD_e_trans"/>
    <property type="match status" value="1"/>
</dbReference>
<dbReference type="InterPro" id="IPR012165">
    <property type="entry name" value="Cyt_c3_hydrogenase_gsu"/>
</dbReference>
<dbReference type="GO" id="GO:0009055">
    <property type="term" value="F:electron transfer activity"/>
    <property type="evidence" value="ECO:0007669"/>
    <property type="project" value="UniProtKB-UniRule"/>
</dbReference>
<dbReference type="NCBIfam" id="NF000798">
    <property type="entry name" value="PRK00054.1-3"/>
    <property type="match status" value="1"/>
</dbReference>
<dbReference type="HAMAP" id="MF_01211">
    <property type="entry name" value="DHODB_Fe_S_bind"/>
    <property type="match status" value="1"/>
</dbReference>
<dbReference type="AlphaFoldDB" id="A0A162LF27"/>
<keyword evidence="7 11" id="KW-0665">Pyrimidine biosynthesis</keyword>
<accession>A0A162LF27</accession>
<dbReference type="GO" id="GO:0050660">
    <property type="term" value="F:flavin adenine dinucleotide binding"/>
    <property type="evidence" value="ECO:0007669"/>
    <property type="project" value="InterPro"/>
</dbReference>
<evidence type="ECO:0000256" key="12">
    <source>
        <dbReference type="PIRSR" id="PIRSR006816-1"/>
    </source>
</evidence>
<dbReference type="InterPro" id="IPR023455">
    <property type="entry name" value="Dihydroorotate_DHASE_ETsu"/>
</dbReference>
<feature type="binding site" evidence="11 13">
    <location>
        <position position="217"/>
    </location>
    <ligand>
        <name>[2Fe-2S] cluster</name>
        <dbReference type="ChEBI" id="CHEBI:190135"/>
    </ligand>
</feature>
<dbReference type="PIRSF" id="PIRSF006816">
    <property type="entry name" value="Cyc3_hyd_g"/>
    <property type="match status" value="1"/>
</dbReference>
<dbReference type="PROSITE" id="PS51384">
    <property type="entry name" value="FAD_FR"/>
    <property type="match status" value="1"/>
</dbReference>
<keyword evidence="10 11" id="KW-0411">Iron-sulfur</keyword>
<dbReference type="SUPFAM" id="SSF52343">
    <property type="entry name" value="Ferredoxin reductase-like, C-terminal NADP-linked domain"/>
    <property type="match status" value="1"/>
</dbReference>
<evidence type="ECO:0000256" key="7">
    <source>
        <dbReference type="ARBA" id="ARBA00022975"/>
    </source>
</evidence>
<evidence type="ECO:0000313" key="15">
    <source>
        <dbReference type="EMBL" id="OAA92676.1"/>
    </source>
</evidence>
<keyword evidence="4 11" id="KW-0001">2Fe-2S</keyword>
<keyword evidence="3 11" id="KW-0285">Flavoprotein</keyword>
<dbReference type="PANTHER" id="PTHR43513:SF3">
    <property type="entry name" value="DIHYDROOROTATE DEHYDROGENASE B (NAD(+)), ELECTRON TRANSFER SUBUNIT-RELATED"/>
    <property type="match status" value="1"/>
</dbReference>
<evidence type="ECO:0000313" key="16">
    <source>
        <dbReference type="EMBL" id="OBR94602.1"/>
    </source>
</evidence>
<dbReference type="SUPFAM" id="SSF63380">
    <property type="entry name" value="Riboflavin synthase domain-like"/>
    <property type="match status" value="1"/>
</dbReference>
<evidence type="ECO:0000256" key="9">
    <source>
        <dbReference type="ARBA" id="ARBA00023004"/>
    </source>
</evidence>
<dbReference type="Gene3D" id="3.40.50.80">
    <property type="entry name" value="Nucleotide-binding domain of ferredoxin-NADP reductase (FNR) module"/>
    <property type="match status" value="1"/>
</dbReference>
<dbReference type="InterPro" id="IPR017938">
    <property type="entry name" value="Riboflavin_synthase-like_b-brl"/>
</dbReference>
<dbReference type="Pfam" id="PF10418">
    <property type="entry name" value="DHODB_Fe-S_bind"/>
    <property type="match status" value="1"/>
</dbReference>
<gene>
    <name evidence="15" type="primary">pyrK_1</name>
    <name evidence="11" type="synonym">pyrK</name>
    <name evidence="16" type="synonym">pyrK_2</name>
    <name evidence="16" type="ORF">CLCOS_18410</name>
    <name evidence="15" type="ORF">WX73_00768</name>
</gene>
<evidence type="ECO:0000256" key="4">
    <source>
        <dbReference type="ARBA" id="ARBA00022714"/>
    </source>
</evidence>
<comment type="subunit">
    <text evidence="11">Heterotetramer of 2 PyrK and 2 PyrD type B subunits.</text>
</comment>
<protein>
    <recommendedName>
        <fullName evidence="11">Dihydroorotate dehydrogenase B (NAD(+)), electron transfer subunit</fullName>
    </recommendedName>
    <alternativeName>
        <fullName evidence="11">Dihydroorotate oxidase B, electron transfer subunit</fullName>
    </alternativeName>
</protein>
<dbReference type="PANTHER" id="PTHR43513">
    <property type="entry name" value="DIHYDROOROTATE DEHYDROGENASE B (NAD(+)), ELECTRON TRANSFER SUBUNIT"/>
    <property type="match status" value="1"/>
</dbReference>
<dbReference type="UniPathway" id="UPA00070">
    <property type="reaction ID" value="UER00945"/>
</dbReference>
<comment type="cofactor">
    <cofactor evidence="13">
        <name>[2Fe-2S] cluster</name>
        <dbReference type="ChEBI" id="CHEBI:190135"/>
    </cofactor>
    <text evidence="13">Binds 1 [2Fe-2S] cluster per subunit.</text>
</comment>
<keyword evidence="18" id="KW-1185">Reference proteome</keyword>
<evidence type="ECO:0000256" key="5">
    <source>
        <dbReference type="ARBA" id="ARBA00022723"/>
    </source>
</evidence>